<sequence>MAGLGNLIPLIILFILVGGGAYIGYQIYLWSNDLTDRGKKHMEKKHMTFTKEGGLKVGVKERSTEAEGDRTQKTLVNVWNNASFDNKKSGSSTPRQSTSRTNSFQSKPSTSRTFSGASTSGSTASLSPPASRGTQRSSSPVPGAF</sequence>
<dbReference type="EMBL" id="JAUTXU010000088">
    <property type="protein sequence ID" value="KAK3709974.1"/>
    <property type="molecule type" value="Genomic_DNA"/>
</dbReference>
<proteinExistence type="predicted"/>
<reference evidence="1" key="1">
    <citation type="submission" date="2023-07" db="EMBL/GenBank/DDBJ databases">
        <title>Black Yeasts Isolated from many extreme environments.</title>
        <authorList>
            <person name="Coleine C."/>
            <person name="Stajich J.E."/>
            <person name="Selbmann L."/>
        </authorList>
    </citation>
    <scope>NUCLEOTIDE SEQUENCE</scope>
    <source>
        <strain evidence="1">CCFEE 5714</strain>
    </source>
</reference>
<protein>
    <submittedName>
        <fullName evidence="1">Uncharacterized protein</fullName>
    </submittedName>
</protein>
<comment type="caution">
    <text evidence="1">The sequence shown here is derived from an EMBL/GenBank/DDBJ whole genome shotgun (WGS) entry which is preliminary data.</text>
</comment>
<evidence type="ECO:0000313" key="2">
    <source>
        <dbReference type="Proteomes" id="UP001281147"/>
    </source>
</evidence>
<evidence type="ECO:0000313" key="1">
    <source>
        <dbReference type="EMBL" id="KAK3709974.1"/>
    </source>
</evidence>
<dbReference type="Proteomes" id="UP001281147">
    <property type="component" value="Unassembled WGS sequence"/>
</dbReference>
<keyword evidence="2" id="KW-1185">Reference proteome</keyword>
<gene>
    <name evidence="1" type="ORF">LTR37_010593</name>
</gene>
<organism evidence="1 2">
    <name type="scientific">Vermiconidia calcicola</name>
    <dbReference type="NCBI Taxonomy" id="1690605"/>
    <lineage>
        <taxon>Eukaryota</taxon>
        <taxon>Fungi</taxon>
        <taxon>Dikarya</taxon>
        <taxon>Ascomycota</taxon>
        <taxon>Pezizomycotina</taxon>
        <taxon>Dothideomycetes</taxon>
        <taxon>Dothideomycetidae</taxon>
        <taxon>Mycosphaerellales</taxon>
        <taxon>Extremaceae</taxon>
        <taxon>Vermiconidia</taxon>
    </lineage>
</organism>
<name>A0ACC3N4K5_9PEZI</name>
<accession>A0ACC3N4K5</accession>